<dbReference type="Pfam" id="PF00550">
    <property type="entry name" value="PP-binding"/>
    <property type="match status" value="1"/>
</dbReference>
<dbReference type="SUPFAM" id="SSF47336">
    <property type="entry name" value="ACP-like"/>
    <property type="match status" value="1"/>
</dbReference>
<reference evidence="3 4" key="1">
    <citation type="journal article" date="2019" name="ACS Chem. Biol.">
        <title>Identification and Mobilization of a Cryptic Antibiotic Biosynthesis Gene Locus from a Human-Pathogenic Nocardia Isolate.</title>
        <authorList>
            <person name="Herisse M."/>
            <person name="Ishida K."/>
            <person name="Porter J.L."/>
            <person name="Howden B."/>
            <person name="Hertweck C."/>
            <person name="Stinear T.P."/>
            <person name="Pidot S.J."/>
        </authorList>
    </citation>
    <scope>NUCLEOTIDE SEQUENCE [LARGE SCALE GENOMIC DNA]</scope>
    <source>
        <strain evidence="3 4">AUSMDU00012717</strain>
    </source>
</reference>
<dbReference type="AlphaFoldDB" id="A0A6G9YLM4"/>
<proteinExistence type="predicted"/>
<dbReference type="Gene3D" id="3.40.50.1000">
    <property type="entry name" value="HAD superfamily/HAD-like"/>
    <property type="match status" value="1"/>
</dbReference>
<evidence type="ECO:0000313" key="4">
    <source>
        <dbReference type="Proteomes" id="UP000503540"/>
    </source>
</evidence>
<dbReference type="SUPFAM" id="SSF56784">
    <property type="entry name" value="HAD-like"/>
    <property type="match status" value="1"/>
</dbReference>
<dbReference type="NCBIfam" id="TIGR01686">
    <property type="entry name" value="FkbH"/>
    <property type="match status" value="1"/>
</dbReference>
<organism evidence="3 4">
    <name type="scientific">Nocardia arthritidis</name>
    <dbReference type="NCBI Taxonomy" id="228602"/>
    <lineage>
        <taxon>Bacteria</taxon>
        <taxon>Bacillati</taxon>
        <taxon>Actinomycetota</taxon>
        <taxon>Actinomycetes</taxon>
        <taxon>Mycobacteriales</taxon>
        <taxon>Nocardiaceae</taxon>
        <taxon>Nocardia</taxon>
    </lineage>
</organism>
<keyword evidence="4" id="KW-1185">Reference proteome</keyword>
<feature type="domain" description="Carrier" evidence="1">
    <location>
        <begin position="50"/>
        <end position="125"/>
    </location>
</feature>
<dbReference type="InterPro" id="IPR016181">
    <property type="entry name" value="Acyl_CoA_acyltransferase"/>
</dbReference>
<name>A0A6G9YLM4_9NOCA</name>
<dbReference type="InterPro" id="IPR010037">
    <property type="entry name" value="FkbH_domain"/>
</dbReference>
<accession>A0A6G9YLM4</accession>
<dbReference type="Gene3D" id="3.40.630.30">
    <property type="match status" value="1"/>
</dbReference>
<dbReference type="InterPro" id="IPR036514">
    <property type="entry name" value="SGNH_hydro_sf"/>
</dbReference>
<dbReference type="PROSITE" id="PS50075">
    <property type="entry name" value="CARRIER"/>
    <property type="match status" value="1"/>
</dbReference>
<dbReference type="InterPro" id="IPR010033">
    <property type="entry name" value="HAD_SF_ppase_IIIC"/>
</dbReference>
<dbReference type="Gene3D" id="3.40.50.1110">
    <property type="entry name" value="SGNH hydrolase"/>
    <property type="match status" value="1"/>
</dbReference>
<evidence type="ECO:0000259" key="2">
    <source>
        <dbReference type="PROSITE" id="PS51186"/>
    </source>
</evidence>
<evidence type="ECO:0000259" key="1">
    <source>
        <dbReference type="PROSITE" id="PS50075"/>
    </source>
</evidence>
<dbReference type="PROSITE" id="PS51186">
    <property type="entry name" value="GNAT"/>
    <property type="match status" value="1"/>
</dbReference>
<dbReference type="Gene3D" id="1.10.1200.10">
    <property type="entry name" value="ACP-like"/>
    <property type="match status" value="1"/>
</dbReference>
<dbReference type="InterPro" id="IPR000182">
    <property type="entry name" value="GNAT_dom"/>
</dbReference>
<dbReference type="NCBIfam" id="TIGR01681">
    <property type="entry name" value="HAD-SF-IIIC"/>
    <property type="match status" value="1"/>
</dbReference>
<gene>
    <name evidence="3" type="ORF">F5544_30985</name>
</gene>
<sequence length="714" mass="77415">MRKLHTCVVRITPERVARRFLGAYISSMQAGSNSVQAMSAERQDSLTSSDFSELEFTALIHEQIGIAIAADDLSRDLDQVAGWDSLHLITLLGALEQRVGRSLPLPDFLEARTLRDIYDTLGVAPATAPSPGAVLSGFRAGSRRSISVAITGHGTLDALGAALTAELTRHGFRPAIRMAEFGSYVFELGDPAGPLYTQPTDLTICVLDHAVVLDEVGAPFTVDDVQRVCAEKLALLRALVAQFESGNSGWLVLNTMALPRSVSAQILDYRNRSRLGAVWRAFNTELLGLSSDAVVVLDIEPLLTTAVPLVDARMDTYISAHLSQPLLADYARELAHLIRARNGMAKKVLAVDLDQTLWGGILGDDGIDGIDIGHTGRGEAFRRFQSLIAQLRSQGVLVAAVSKNDRERVLEVLREHPDMVLRADDFVQVLADWGPKSAHVKALAESLNLGMDSVVFVDDSVHECAQVAAALPEVTVVHLAGDPADHGAALLAHDWFTVPALTEEDGARTRLYREEAARSEFCSNADTLSDFLAGLQLSVKVTSVGESDVARVSQLTLRTNQFNLTTVRLSPDEVAEYTRDPDSRALAISARDRFGSNGIVGAIFLRTEADVLVIDNFLLSCRVFGRGIEQAAMHAILAEAGRRGIRSVTGAFRPTDKNKRCESFYPDHGFTVLSTRPDGIEYGHELREQVPIPEHVSLEVTDGGVVPRSRSLPA</sequence>
<protein>
    <submittedName>
        <fullName evidence="3">HAD-IIIC family phosphatase</fullName>
    </submittedName>
</protein>
<dbReference type="Proteomes" id="UP000503540">
    <property type="component" value="Chromosome"/>
</dbReference>
<dbReference type="InterPro" id="IPR036412">
    <property type="entry name" value="HAD-like_sf"/>
</dbReference>
<dbReference type="InterPro" id="IPR023214">
    <property type="entry name" value="HAD_sf"/>
</dbReference>
<dbReference type="GO" id="GO:0016747">
    <property type="term" value="F:acyltransferase activity, transferring groups other than amino-acyl groups"/>
    <property type="evidence" value="ECO:0007669"/>
    <property type="project" value="InterPro"/>
</dbReference>
<feature type="domain" description="N-acetyltransferase" evidence="2">
    <location>
        <begin position="539"/>
        <end position="693"/>
    </location>
</feature>
<dbReference type="KEGG" id="nah:F5544_30985"/>
<evidence type="ECO:0000313" key="3">
    <source>
        <dbReference type="EMBL" id="QIS14040.1"/>
    </source>
</evidence>
<dbReference type="SUPFAM" id="SSF55729">
    <property type="entry name" value="Acyl-CoA N-acyltransferases (Nat)"/>
    <property type="match status" value="1"/>
</dbReference>
<dbReference type="InterPro" id="IPR036736">
    <property type="entry name" value="ACP-like_sf"/>
</dbReference>
<dbReference type="InterPro" id="IPR009081">
    <property type="entry name" value="PP-bd_ACP"/>
</dbReference>
<dbReference type="EMBL" id="CP046172">
    <property type="protein sequence ID" value="QIS14040.1"/>
    <property type="molecule type" value="Genomic_DNA"/>
</dbReference>